<dbReference type="InterPro" id="IPR013249">
    <property type="entry name" value="RNA_pol_sigma70_r4_t2"/>
</dbReference>
<dbReference type="Proteomes" id="UP000247476">
    <property type="component" value="Unassembled WGS sequence"/>
</dbReference>
<dbReference type="Pfam" id="PF08281">
    <property type="entry name" value="Sigma70_r4_2"/>
    <property type="match status" value="1"/>
</dbReference>
<feature type="domain" description="RNA polymerase sigma factor 70 region 4 type 2" evidence="2">
    <location>
        <begin position="12"/>
        <end position="38"/>
    </location>
</feature>
<accession>A0A2V5KF89</accession>
<feature type="compositionally biased region" description="Basic and acidic residues" evidence="1">
    <location>
        <begin position="41"/>
        <end position="53"/>
    </location>
</feature>
<evidence type="ECO:0000313" key="4">
    <source>
        <dbReference type="Proteomes" id="UP000247476"/>
    </source>
</evidence>
<dbReference type="Gene3D" id="1.10.10.60">
    <property type="entry name" value="Homeodomain-like"/>
    <property type="match status" value="1"/>
</dbReference>
<dbReference type="GO" id="GO:0003677">
    <property type="term" value="F:DNA binding"/>
    <property type="evidence" value="ECO:0007669"/>
    <property type="project" value="InterPro"/>
</dbReference>
<evidence type="ECO:0000256" key="1">
    <source>
        <dbReference type="SAM" id="MobiDB-lite"/>
    </source>
</evidence>
<name>A0A2V5KF89_9BACL</name>
<dbReference type="AlphaFoldDB" id="A0A2V5KF89"/>
<evidence type="ECO:0000313" key="3">
    <source>
        <dbReference type="EMBL" id="PYI57034.1"/>
    </source>
</evidence>
<dbReference type="RefSeq" id="WP_110838075.1">
    <property type="nucleotide sequence ID" value="NZ_QJVJ01000001.1"/>
</dbReference>
<keyword evidence="4" id="KW-1185">Reference proteome</keyword>
<dbReference type="EMBL" id="QJVJ01000001">
    <property type="protein sequence ID" value="PYI57034.1"/>
    <property type="molecule type" value="Genomic_DNA"/>
</dbReference>
<dbReference type="GO" id="GO:0016987">
    <property type="term" value="F:sigma factor activity"/>
    <property type="evidence" value="ECO:0007669"/>
    <property type="project" value="InterPro"/>
</dbReference>
<gene>
    <name evidence="3" type="ORF">DLM86_00875</name>
</gene>
<evidence type="ECO:0000259" key="2">
    <source>
        <dbReference type="Pfam" id="PF08281"/>
    </source>
</evidence>
<proteinExistence type="predicted"/>
<protein>
    <recommendedName>
        <fullName evidence="2">RNA polymerase sigma factor 70 region 4 type 2 domain-containing protein</fullName>
    </recommendedName>
</protein>
<feature type="region of interest" description="Disordered" evidence="1">
    <location>
        <begin position="40"/>
        <end position="79"/>
    </location>
</feature>
<dbReference type="NCBIfam" id="NF040601">
    <property type="entry name" value="TerS_not_xtmA"/>
    <property type="match status" value="1"/>
</dbReference>
<organism evidence="3 4">
    <name type="scientific">Paenibacillus flagellatus</name>
    <dbReference type="NCBI Taxonomy" id="2211139"/>
    <lineage>
        <taxon>Bacteria</taxon>
        <taxon>Bacillati</taxon>
        <taxon>Bacillota</taxon>
        <taxon>Bacilli</taxon>
        <taxon>Bacillales</taxon>
        <taxon>Paenibacillaceae</taxon>
        <taxon>Paenibacillus</taxon>
    </lineage>
</organism>
<sequence>MSEAHKLAEKDYLSGLKYKEIAEKYGVTLNTVKSWKQRHGWSREKGAPVDKSVHTNKGGAPRGNRNALGNKGGAAPKRNGNAIKHGLFRKFLPDDPETREIYDSAGQMSPLDLLWEQIQIKFTAIIRAQRIMFVRDRDDQTKVVKKDLDIGTEYEIQHAWDKQAAFLTAQARAMTALTSMIRQYEEMLRAAPPDELREERLLQIEKLRVEIAKTKGADGGETEDDGFLEALKGKAAEVWADEGAT</sequence>
<comment type="caution">
    <text evidence="3">The sequence shown here is derived from an EMBL/GenBank/DDBJ whole genome shotgun (WGS) entry which is preliminary data.</text>
</comment>
<dbReference type="GO" id="GO:0006352">
    <property type="term" value="P:DNA-templated transcription initiation"/>
    <property type="evidence" value="ECO:0007669"/>
    <property type="project" value="InterPro"/>
</dbReference>
<dbReference type="OrthoDB" id="7358785at2"/>
<reference evidence="3 4" key="1">
    <citation type="submission" date="2018-05" db="EMBL/GenBank/DDBJ databases">
        <title>Paenibacillus flagellatus sp. nov., isolated from selenium mineral soil.</title>
        <authorList>
            <person name="Dai X."/>
        </authorList>
    </citation>
    <scope>NUCLEOTIDE SEQUENCE [LARGE SCALE GENOMIC DNA]</scope>
    <source>
        <strain evidence="3 4">DXL2</strain>
    </source>
</reference>